<dbReference type="Pfam" id="PF21079">
    <property type="entry name" value="GDH_HM2"/>
    <property type="match status" value="1"/>
</dbReference>
<evidence type="ECO:0000259" key="3">
    <source>
        <dbReference type="Pfam" id="PF21075"/>
    </source>
</evidence>
<feature type="domain" description="NAD-glutamate dehydrogenase catalytic" evidence="1">
    <location>
        <begin position="762"/>
        <end position="1273"/>
    </location>
</feature>
<organism evidence="6 7">
    <name type="scientific">Georgenia halophila</name>
    <dbReference type="NCBI Taxonomy" id="620889"/>
    <lineage>
        <taxon>Bacteria</taxon>
        <taxon>Bacillati</taxon>
        <taxon>Actinomycetota</taxon>
        <taxon>Actinomycetes</taxon>
        <taxon>Micrococcales</taxon>
        <taxon>Bogoriellaceae</taxon>
        <taxon>Georgenia</taxon>
    </lineage>
</organism>
<evidence type="ECO:0000259" key="4">
    <source>
        <dbReference type="Pfam" id="PF21076"/>
    </source>
</evidence>
<evidence type="ECO:0000313" key="6">
    <source>
        <dbReference type="EMBL" id="GAA4426457.1"/>
    </source>
</evidence>
<dbReference type="Pfam" id="PF05088">
    <property type="entry name" value="Bac_GDH_CD"/>
    <property type="match status" value="1"/>
</dbReference>
<proteinExistence type="predicted"/>
<dbReference type="InterPro" id="IPR024727">
    <property type="entry name" value="NAD_Glu_DH_N_ACT1"/>
</dbReference>
<dbReference type="Gene3D" id="3.40.50.720">
    <property type="entry name" value="NAD(P)-binding Rossmann-like Domain"/>
    <property type="match status" value="1"/>
</dbReference>
<dbReference type="InterPro" id="IPR046346">
    <property type="entry name" value="Aminoacid_DH-like_N_sf"/>
</dbReference>
<dbReference type="Pfam" id="PF21073">
    <property type="entry name" value="GDH_HM1"/>
    <property type="match status" value="1"/>
</dbReference>
<accession>A0ABP8LBX4</accession>
<dbReference type="PIRSF" id="PIRSF036761">
    <property type="entry name" value="GDH_Mll4104"/>
    <property type="match status" value="1"/>
</dbReference>
<dbReference type="InterPro" id="IPR028971">
    <property type="entry name" value="NAD-GDH_cat"/>
</dbReference>
<sequence length="1660" mass="182095">MSTTLEAARSEVLHRAAATAETLSGAPPELQAEELLEGYYHDVLTEDLLAQEPRDLLGAAVAHRASADVRQPGEAVVDAFTPTTAEHGWSTGRTVVEIVTDDMPFLVDSVLNELGRQGMTVRLLVHPQPAVRRDDHGTLTEIVRGRATAAVVGGRTQGDLVRESWIHVQVGAVPDERLPELTDRLRRVLADVRAAVEDFPGMEARARDISALLLQDPPSGVDTDEIQQARQLLDWLVGGHFVFLGYREYRLLRGDGPDEASLGVVPDSGLGILRGDGPASTALPPAVARKAAEPRLVIVTKANSVSTVHRSRHLDYVGVKIFDENGEVTGEQRFLGLFTPSAYSAPVTEVPFVSDKVAQVFERTGFARQSHLGKDLLAVLKAYPRSELFQDDVEHITEVVSAVVHLRVRPRTRLFVRKDDYERFTSCLIYIPRDHYSASVQRRVEALLSEALDGESAQTNEIVTESPLAQVHVVVRVAPGATAPDADADELERLVVAAVRTWEEELAEAARARLGDDGPALVDRFTFPGGYKEDFTLDEAVDDLRHIDALPRADDAPDAPDADDADGAGWPNALGLHLYRPERAVGRAVSPEERRLKLYRHGDLPLSAVLPIFSGLGLEVVDERPHTLGDGDDARAYIYDFGLRAPSVSAWEGDPDDVRSRLEEAFLAVWNRQAEADGFNALVLLAGLTWRQVVILRAVAAYLRQTGSIFSREYVENTMRENPQLARLLVQLFETRFDPHGPLGAHAGEEREAAEQDIVERITSGLEDVASLDQDRIIRALLAVIRATVRTSYYLPPGPIDEPRAEASAVSGTGEQPYRPTVALKFDPSRLPMLPEPRPWAEVWVYGRDVEGVHLRFGPVARGGLRWSDRREDFRTEVLGLVKAQVVKNAIIIPVGAKGGFVPKYLPDPSHRDAWQATGKQAYRLFVSSLLDVTDNIVGGEVVPPAGVVRHDDDDPYLVVAADKGTAAFSDVANAVARDYDYWLDDAFASGGSSGYDHKEMGITARGAWEAVKRHFRELGLDTQSEGFTAAGVGDMSGDVFGNGMLLSEHIRLVAAFDHRHIFLDPDPDPAITFAERRRLFDMPRSTWADYDTSLISAGGGVYPRTAKSVPVSAQVRERLGLVDEIDNLTPAELIRAILRAPVDLFWNGGIGTYVKASTESDEDIGDRANDAVRVDGDELRCRVVGEGGNLGLSQLGRIEAAMNGVRLNTDAIDNSAGVDSSDHEVNIKILLSEATASGELAPEARDELLESLTEDVAARVLRQNYEQSVLLGNARTVQHRMLGAHERLMHWLEDHGGLDRSLEFLPDDAELARRAETGGGLTSPEFAVLVAYAKLSLKDELLSSDLPDQPWFARELHGYFPDVLRDRFTPAMDRHRLRREIIATRVANSVVNRGGTTFVYRAMEETGADPAQVARAFVVAREIFGISEFVEAVESLDNVVGTDTQAMLYLEFRRLLDRAVRWLVQRHPDGIDVAAEIERLQPAVASLVPAVPELLRGDARTGAQERRDAMVEAGVPEDLARHAATLVEHYVVLDVVALAQRTGRPLEQVAAVRAAAEEHFGVDVLLTRLEGLPREARWDALARAALRDDLYAALGELTAAVLEETDDALNPDERLARWSADHKAFTERSRTAVDGVARLDVVDLAPLSVALRALRAGMR</sequence>
<feature type="domain" description="NAD-glutamate dehydrogenase N-terminal ACT1" evidence="3">
    <location>
        <begin position="36"/>
        <end position="185"/>
    </location>
</feature>
<dbReference type="Pfam" id="PF21076">
    <property type="entry name" value="GDH_ACT2"/>
    <property type="match status" value="1"/>
</dbReference>
<dbReference type="Pfam" id="PF21074">
    <property type="entry name" value="GDH_C"/>
    <property type="match status" value="1"/>
</dbReference>
<dbReference type="Proteomes" id="UP001500622">
    <property type="component" value="Unassembled WGS sequence"/>
</dbReference>
<evidence type="ECO:0000259" key="5">
    <source>
        <dbReference type="Pfam" id="PF21077"/>
    </source>
</evidence>
<dbReference type="RefSeq" id="WP_345216610.1">
    <property type="nucleotide sequence ID" value="NZ_BAABGN010000011.1"/>
</dbReference>
<dbReference type="InterPro" id="IPR049062">
    <property type="entry name" value="NAD_Glu_DH_ACT2"/>
</dbReference>
<dbReference type="SUPFAM" id="SSF51735">
    <property type="entry name" value="NAD(P)-binding Rossmann-fold domains"/>
    <property type="match status" value="1"/>
</dbReference>
<feature type="domain" description="NAD-glutamate dehydrogenase ACT2" evidence="4">
    <location>
        <begin position="413"/>
        <end position="503"/>
    </location>
</feature>
<feature type="domain" description="NAD-glutamate dehydrogenase ACT3" evidence="5">
    <location>
        <begin position="574"/>
        <end position="648"/>
    </location>
</feature>
<dbReference type="InterPro" id="IPR007780">
    <property type="entry name" value="NAD_Glu_DH_bac"/>
</dbReference>
<evidence type="ECO:0000259" key="1">
    <source>
        <dbReference type="Pfam" id="PF05088"/>
    </source>
</evidence>
<feature type="domain" description="NAD-specific glutamate dehydrogenase C-terminal" evidence="2">
    <location>
        <begin position="1320"/>
        <end position="1656"/>
    </location>
</feature>
<dbReference type="PANTHER" id="PTHR43403">
    <property type="entry name" value="NAD-SPECIFIC GLUTAMATE DEHYDROGENASE"/>
    <property type="match status" value="1"/>
</dbReference>
<dbReference type="InterPro" id="IPR036291">
    <property type="entry name" value="NAD(P)-bd_dom_sf"/>
</dbReference>
<comment type="caution">
    <text evidence="6">The sequence shown here is derived from an EMBL/GenBank/DDBJ whole genome shotgun (WGS) entry which is preliminary data.</text>
</comment>
<dbReference type="Pfam" id="PF21077">
    <property type="entry name" value="GDH_ACT3"/>
    <property type="match status" value="1"/>
</dbReference>
<protein>
    <submittedName>
        <fullName evidence="6">NAD-glutamate dehydrogenase</fullName>
    </submittedName>
</protein>
<dbReference type="SUPFAM" id="SSF53223">
    <property type="entry name" value="Aminoacid dehydrogenase-like, N-terminal domain"/>
    <property type="match status" value="1"/>
</dbReference>
<dbReference type="InterPro" id="IPR049059">
    <property type="entry name" value="NAD_Glu_DH_HM1"/>
</dbReference>
<gene>
    <name evidence="6" type="ORF">GCM10023169_25220</name>
</gene>
<dbReference type="InterPro" id="IPR049058">
    <property type="entry name" value="NAD_Glu_DH_HM2"/>
</dbReference>
<dbReference type="PANTHER" id="PTHR43403:SF1">
    <property type="entry name" value="NAD-SPECIFIC GLUTAMATE DEHYDROGENASE"/>
    <property type="match status" value="1"/>
</dbReference>
<reference evidence="7" key="1">
    <citation type="journal article" date="2019" name="Int. J. Syst. Evol. Microbiol.">
        <title>The Global Catalogue of Microorganisms (GCM) 10K type strain sequencing project: providing services to taxonomists for standard genome sequencing and annotation.</title>
        <authorList>
            <consortium name="The Broad Institute Genomics Platform"/>
            <consortium name="The Broad Institute Genome Sequencing Center for Infectious Disease"/>
            <person name="Wu L."/>
            <person name="Ma J."/>
        </authorList>
    </citation>
    <scope>NUCLEOTIDE SEQUENCE [LARGE SCALE GENOMIC DNA]</scope>
    <source>
        <strain evidence="7">JCM 17810</strain>
    </source>
</reference>
<evidence type="ECO:0000259" key="2">
    <source>
        <dbReference type="Pfam" id="PF21074"/>
    </source>
</evidence>
<name>A0ABP8LBX4_9MICO</name>
<evidence type="ECO:0000313" key="7">
    <source>
        <dbReference type="Proteomes" id="UP001500622"/>
    </source>
</evidence>
<keyword evidence="7" id="KW-1185">Reference proteome</keyword>
<dbReference type="Pfam" id="PF21078">
    <property type="entry name" value="GDH_HM3"/>
    <property type="match status" value="1"/>
</dbReference>
<dbReference type="InterPro" id="IPR049056">
    <property type="entry name" value="NAD_Glu_DH_HM3"/>
</dbReference>
<dbReference type="InterPro" id="IPR049064">
    <property type="entry name" value="NAD_Glu_DH_ACT3"/>
</dbReference>
<dbReference type="InterPro" id="IPR048381">
    <property type="entry name" value="GDH_C"/>
</dbReference>
<dbReference type="EMBL" id="BAABGN010000011">
    <property type="protein sequence ID" value="GAA4426457.1"/>
    <property type="molecule type" value="Genomic_DNA"/>
</dbReference>
<dbReference type="Pfam" id="PF21075">
    <property type="entry name" value="GDH_ACT1"/>
    <property type="match status" value="1"/>
</dbReference>